<evidence type="ECO:0000313" key="1">
    <source>
        <dbReference type="EMBL" id="KAI9917688.1"/>
    </source>
</evidence>
<accession>A0ACC0WIE2</accession>
<evidence type="ECO:0000313" key="2">
    <source>
        <dbReference type="Proteomes" id="UP001163321"/>
    </source>
</evidence>
<comment type="caution">
    <text evidence="1">The sequence shown here is derived from an EMBL/GenBank/DDBJ whole genome shotgun (WGS) entry which is preliminary data.</text>
</comment>
<protein>
    <submittedName>
        <fullName evidence="1">Uncharacterized protein</fullName>
    </submittedName>
</protein>
<name>A0ACC0WIE2_9STRA</name>
<sequence>MGQDGVCVTAAILMEVVVFLEATVDPEWLNPCWKASPLPSAKNFITTATIASVAMRLYSLDEAISYGRVKRSSKRKHRTISRMSARQAQKSAIRCDNSTSAANGTTRSELPLFISTLSPGVVALATKMIRKILEAQRERSLTTLMYRKARREVAAIASLTKEQVEQSIQASLGPDSCRSGAVPEWTSRNAQKKTSKFALQQNSWWHACLFQSETTRAILCDRFEIRRSSTRPQGCGAPVLLNEDIGALFSAWERTGSAAPLTFRVYTRSHLGARAGLVLFSSRAGSAVSRHSSKLVYEADMVSRELISVVILWNELWHGKREEASKHFFNNREVAAMIAELFPCTNIWIKLAPRKHQLYVGLCFTRRLLEISSMRKNGRMCTSARKG</sequence>
<gene>
    <name evidence="1" type="ORF">PsorP6_012914</name>
</gene>
<proteinExistence type="predicted"/>
<reference evidence="1 2" key="1">
    <citation type="journal article" date="2022" name="bioRxiv">
        <title>The genome of the oomycete Peronosclerospora sorghi, a cosmopolitan pathogen of maize and sorghum, is inflated with dispersed pseudogenes.</title>
        <authorList>
            <person name="Fletcher K."/>
            <person name="Martin F."/>
            <person name="Isakeit T."/>
            <person name="Cavanaugh K."/>
            <person name="Magill C."/>
            <person name="Michelmore R."/>
        </authorList>
    </citation>
    <scope>NUCLEOTIDE SEQUENCE [LARGE SCALE GENOMIC DNA]</scope>
    <source>
        <strain evidence="1">P6</strain>
    </source>
</reference>
<dbReference type="Proteomes" id="UP001163321">
    <property type="component" value="Chromosome 13"/>
</dbReference>
<keyword evidence="2" id="KW-1185">Reference proteome</keyword>
<dbReference type="EMBL" id="CM047592">
    <property type="protein sequence ID" value="KAI9917688.1"/>
    <property type="molecule type" value="Genomic_DNA"/>
</dbReference>
<organism evidence="1 2">
    <name type="scientific">Peronosclerospora sorghi</name>
    <dbReference type="NCBI Taxonomy" id="230839"/>
    <lineage>
        <taxon>Eukaryota</taxon>
        <taxon>Sar</taxon>
        <taxon>Stramenopiles</taxon>
        <taxon>Oomycota</taxon>
        <taxon>Peronosporomycetes</taxon>
        <taxon>Peronosporales</taxon>
        <taxon>Peronosporaceae</taxon>
        <taxon>Peronosclerospora</taxon>
    </lineage>
</organism>